<sequence>MIVDVVQGGTTYNAIFKEPTFAILEATGSIGKNNEIKAGIALYENCVLAVDKEIEGRDFAKLKALEGLAQHMKSFDVSVKNL</sequence>
<protein>
    <submittedName>
        <fullName evidence="1">Uncharacterized protein</fullName>
    </submittedName>
</protein>
<organism evidence="1">
    <name type="scientific">Flavobacterium columnare</name>
    <dbReference type="NCBI Taxonomy" id="996"/>
    <lineage>
        <taxon>Bacteria</taxon>
        <taxon>Pseudomonadati</taxon>
        <taxon>Bacteroidota</taxon>
        <taxon>Flavobacteriia</taxon>
        <taxon>Flavobacteriales</taxon>
        <taxon>Flavobacteriaceae</taxon>
        <taxon>Flavobacterium</taxon>
    </lineage>
</organism>
<proteinExistence type="predicted"/>
<accession>A0AA94JMN1</accession>
<evidence type="ECO:0000313" key="2">
    <source>
        <dbReference type="EMBL" id="RVU87441.1"/>
    </source>
</evidence>
<dbReference type="EMBL" id="RWGX01000004">
    <property type="protein sequence ID" value="RVU87441.1"/>
    <property type="molecule type" value="Genomic_DNA"/>
</dbReference>
<gene>
    <name evidence="2" type="ORF">EJB19_04130</name>
    <name evidence="1" type="ORF">EJB19_14065</name>
</gene>
<evidence type="ECO:0000313" key="1">
    <source>
        <dbReference type="EMBL" id="RVU87417.1"/>
    </source>
</evidence>
<dbReference type="AlphaFoldDB" id="A0AA94JMN1"/>
<comment type="caution">
    <text evidence="1">The sequence shown here is derived from an EMBL/GenBank/DDBJ whole genome shotgun (WGS) entry which is preliminary data.</text>
</comment>
<name>A0AA94JMN1_9FLAO</name>
<reference evidence="1" key="1">
    <citation type="submission" date="2018-12" db="EMBL/GenBank/DDBJ databases">
        <title>Draft genome sequence of Flaovobacterium columnare BGFS27 isolated from channel catfish in Alabama.</title>
        <authorList>
            <person name="Cai W."/>
            <person name="Arias C."/>
        </authorList>
    </citation>
    <scope>NUCLEOTIDE SEQUENCE [LARGE SCALE GENOMIC DNA]</scope>
    <source>
        <strain evidence="1">BGFS27</strain>
    </source>
</reference>
<dbReference type="EMBL" id="RWGX01000005">
    <property type="protein sequence ID" value="RVU87417.1"/>
    <property type="molecule type" value="Genomic_DNA"/>
</dbReference>